<dbReference type="Proteomes" id="UP000249757">
    <property type="component" value="Unassembled WGS sequence"/>
</dbReference>
<accession>A0A317A6R4</accession>
<sequence length="61" mass="6547">MAANEVDDTVAGEADDMSLTPWFTDDDSNVYNGSAVILGDQISVKIGKLQMQGNYRASFSS</sequence>
<protein>
    <submittedName>
        <fullName evidence="1">Uncharacterized protein</fullName>
    </submittedName>
</protein>
<organism evidence="1 2">
    <name type="scientific">Pyrenophora tritici-repentis</name>
    <dbReference type="NCBI Taxonomy" id="45151"/>
    <lineage>
        <taxon>Eukaryota</taxon>
        <taxon>Fungi</taxon>
        <taxon>Dikarya</taxon>
        <taxon>Ascomycota</taxon>
        <taxon>Pezizomycotina</taxon>
        <taxon>Dothideomycetes</taxon>
        <taxon>Pleosporomycetidae</taxon>
        <taxon>Pleosporales</taxon>
        <taxon>Pleosporineae</taxon>
        <taxon>Pleosporaceae</taxon>
        <taxon>Pyrenophora</taxon>
    </lineage>
</organism>
<name>A0A317A6R4_9PLEO</name>
<gene>
    <name evidence="1" type="ORF">Ptr86124_004252</name>
</gene>
<dbReference type="AlphaFoldDB" id="A0A317A6R4"/>
<evidence type="ECO:0000313" key="2">
    <source>
        <dbReference type="Proteomes" id="UP000249757"/>
    </source>
</evidence>
<comment type="caution">
    <text evidence="1">The sequence shown here is derived from an EMBL/GenBank/DDBJ whole genome shotgun (WGS) entry which is preliminary data.</text>
</comment>
<evidence type="ECO:0000313" key="1">
    <source>
        <dbReference type="EMBL" id="KAI1517315.1"/>
    </source>
</evidence>
<proteinExistence type="predicted"/>
<keyword evidence="2" id="KW-1185">Reference proteome</keyword>
<reference evidence="2" key="1">
    <citation type="journal article" date="2022" name="Microb. Genom.">
        <title>A global pangenome for the wheat fungal pathogen Pyrenophora tritici-repentis and prediction of effector protein structural homology.</title>
        <authorList>
            <person name="Moolhuijzen P.M."/>
            <person name="See P.T."/>
            <person name="Shi G."/>
            <person name="Powell H.R."/>
            <person name="Cockram J."/>
            <person name="Jorgensen L.N."/>
            <person name="Benslimane H."/>
            <person name="Strelkov S.E."/>
            <person name="Turner J."/>
            <person name="Liu Z."/>
            <person name="Moffat C.S."/>
        </authorList>
    </citation>
    <scope>NUCLEOTIDE SEQUENCE [LARGE SCALE GENOMIC DNA]</scope>
</reference>
<dbReference type="EMBL" id="NRDI02000004">
    <property type="protein sequence ID" value="KAI1517315.1"/>
    <property type="molecule type" value="Genomic_DNA"/>
</dbReference>